<reference evidence="2" key="1">
    <citation type="submission" date="2018-05" db="EMBL/GenBank/DDBJ databases">
        <authorList>
            <person name="Lanie J.A."/>
            <person name="Ng W.-L."/>
            <person name="Kazmierczak K.M."/>
            <person name="Andrzejewski T.M."/>
            <person name="Davidsen T.M."/>
            <person name="Wayne K.J."/>
            <person name="Tettelin H."/>
            <person name="Glass J.I."/>
            <person name="Rusch D."/>
            <person name="Podicherti R."/>
            <person name="Tsui H.-C.T."/>
            <person name="Winkler M.E."/>
        </authorList>
    </citation>
    <scope>NUCLEOTIDE SEQUENCE</scope>
</reference>
<dbReference type="Pfam" id="PF00378">
    <property type="entry name" value="ECH_1"/>
    <property type="match status" value="1"/>
</dbReference>
<evidence type="ECO:0000256" key="1">
    <source>
        <dbReference type="ARBA" id="ARBA00023239"/>
    </source>
</evidence>
<dbReference type="InterPro" id="IPR014748">
    <property type="entry name" value="Enoyl-CoA_hydra_C"/>
</dbReference>
<evidence type="ECO:0008006" key="3">
    <source>
        <dbReference type="Google" id="ProtNLM"/>
    </source>
</evidence>
<protein>
    <recommendedName>
        <fullName evidence="3">Enoyl-CoA hydratase</fullName>
    </recommendedName>
</protein>
<dbReference type="InterPro" id="IPR001753">
    <property type="entry name" value="Enoyl-CoA_hydra/iso"/>
</dbReference>
<organism evidence="2">
    <name type="scientific">marine metagenome</name>
    <dbReference type="NCBI Taxonomy" id="408172"/>
    <lineage>
        <taxon>unclassified sequences</taxon>
        <taxon>metagenomes</taxon>
        <taxon>ecological metagenomes</taxon>
    </lineage>
</organism>
<gene>
    <name evidence="2" type="ORF">METZ01_LOCUS138326</name>
</gene>
<proteinExistence type="predicted"/>
<keyword evidence="1" id="KW-0456">Lyase</keyword>
<dbReference type="CDD" id="cd06558">
    <property type="entry name" value="crotonase-like"/>
    <property type="match status" value="1"/>
</dbReference>
<sequence length="256" mass="28308">MSKRPVLIEKKGTVVFLVLNRPEQSNIVDEELAWAIRDSCRSINEDSTIRVMVLTGTGTCFSAGRQTFYESMDRYPDDWINKIRTAESIAKVDIPTIAAINGDALDHGLELALACDLRVADGNARLGFRDLSRGLFPWDGGTQRLSRIVGRSRALDLLLTSRILTAKKALASGLVNYVTRRGDALNHAANLACKIAELAPIAMRYTKEAIHRGLDMPLDQGLRLEADLGFLLHGTADRSEGIDSFLNKRNPYFLGH</sequence>
<name>A0A381Z9D7_9ZZZZ</name>
<dbReference type="PANTHER" id="PTHR11941:SF54">
    <property type="entry name" value="ENOYL-COA HYDRATASE, MITOCHONDRIAL"/>
    <property type="match status" value="1"/>
</dbReference>
<dbReference type="Gene3D" id="1.10.12.10">
    <property type="entry name" value="Lyase 2-enoyl-coa Hydratase, Chain A, domain 2"/>
    <property type="match status" value="1"/>
</dbReference>
<dbReference type="PANTHER" id="PTHR11941">
    <property type="entry name" value="ENOYL-COA HYDRATASE-RELATED"/>
    <property type="match status" value="1"/>
</dbReference>
<dbReference type="Gene3D" id="3.90.226.10">
    <property type="entry name" value="2-enoyl-CoA Hydratase, Chain A, domain 1"/>
    <property type="match status" value="1"/>
</dbReference>
<dbReference type="EMBL" id="UINC01020330">
    <property type="protein sequence ID" value="SVA85472.1"/>
    <property type="molecule type" value="Genomic_DNA"/>
</dbReference>
<dbReference type="GO" id="GO:0006635">
    <property type="term" value="P:fatty acid beta-oxidation"/>
    <property type="evidence" value="ECO:0007669"/>
    <property type="project" value="TreeGrafter"/>
</dbReference>
<dbReference type="GO" id="GO:0016829">
    <property type="term" value="F:lyase activity"/>
    <property type="evidence" value="ECO:0007669"/>
    <property type="project" value="UniProtKB-KW"/>
</dbReference>
<dbReference type="AlphaFoldDB" id="A0A381Z9D7"/>
<evidence type="ECO:0000313" key="2">
    <source>
        <dbReference type="EMBL" id="SVA85472.1"/>
    </source>
</evidence>
<dbReference type="SUPFAM" id="SSF52096">
    <property type="entry name" value="ClpP/crotonase"/>
    <property type="match status" value="1"/>
</dbReference>
<accession>A0A381Z9D7</accession>
<dbReference type="InterPro" id="IPR029045">
    <property type="entry name" value="ClpP/crotonase-like_dom_sf"/>
</dbReference>